<protein>
    <recommendedName>
        <fullName evidence="1">RapZ C-terminal domain-containing protein</fullName>
    </recommendedName>
</protein>
<organism evidence="2 3">
    <name type="scientific">Oenococcus oeni</name>
    <name type="common">Leuconostoc oenos</name>
    <dbReference type="NCBI Taxonomy" id="1247"/>
    <lineage>
        <taxon>Bacteria</taxon>
        <taxon>Bacillati</taxon>
        <taxon>Bacillota</taxon>
        <taxon>Bacilli</taxon>
        <taxon>Lactobacillales</taxon>
        <taxon>Lactobacillaceae</taxon>
        <taxon>Oenococcus</taxon>
    </lineage>
</organism>
<name>A0A6H3GIV3_OENOE</name>
<dbReference type="GO" id="GO:0005524">
    <property type="term" value="F:ATP binding"/>
    <property type="evidence" value="ECO:0007669"/>
    <property type="project" value="InterPro"/>
</dbReference>
<dbReference type="AlphaFoldDB" id="A0A6H3GIV3"/>
<dbReference type="PANTHER" id="PTHR30448:SF0">
    <property type="entry name" value="RNASE ADAPTER PROTEIN RAPZ"/>
    <property type="match status" value="1"/>
</dbReference>
<evidence type="ECO:0000313" key="2">
    <source>
        <dbReference type="EMBL" id="OIM21771.1"/>
    </source>
</evidence>
<dbReference type="EMBL" id="MLOK01000026">
    <property type="protein sequence ID" value="OIM21771.1"/>
    <property type="molecule type" value="Genomic_DNA"/>
</dbReference>
<evidence type="ECO:0000313" key="3">
    <source>
        <dbReference type="Proteomes" id="UP000181728"/>
    </source>
</evidence>
<comment type="caution">
    <text evidence="2">The sequence shown here is derived from an EMBL/GenBank/DDBJ whole genome shotgun (WGS) entry which is preliminary data.</text>
</comment>
<gene>
    <name evidence="2" type="ORF">ATX59_02685</name>
</gene>
<dbReference type="RefSeq" id="WP_002817243.1">
    <property type="nucleotide sequence ID" value="NZ_CP014324.1"/>
</dbReference>
<dbReference type="GeneID" id="75065389"/>
<dbReference type="Proteomes" id="UP000181728">
    <property type="component" value="Unassembled WGS sequence"/>
</dbReference>
<dbReference type="Pfam" id="PF22740">
    <property type="entry name" value="PapZ_C"/>
    <property type="match status" value="1"/>
</dbReference>
<reference evidence="2 3" key="1">
    <citation type="journal article" date="2016" name="BMC Genomics">
        <title>Consensus pan-genome assembly of the specialised wine bacterium Oenococcus oeni.</title>
        <authorList>
            <person name="Sternes P.R."/>
            <person name="Borneman A.R."/>
        </authorList>
    </citation>
    <scope>NUCLEOTIDE SEQUENCE [LARGE SCALE GENOMIC DNA]</scope>
    <source>
        <strain evidence="2 3">AWRIB661</strain>
    </source>
</reference>
<dbReference type="PANTHER" id="PTHR30448">
    <property type="entry name" value="RNASE ADAPTER PROTEIN RAPZ"/>
    <property type="match status" value="1"/>
</dbReference>
<accession>A0A6H3GIV3</accession>
<dbReference type="InterPro" id="IPR005337">
    <property type="entry name" value="RapZ-like"/>
</dbReference>
<sequence>MKIKVISFGFKYKHLPEASILFDLRFLDNPYWQPEMRTMTGLDEKVSDFIMSVPGASEFYDNYKRTIEQVLPLAQKKESKGGDIQSEIVIAFGCTGGQHRSVAFAERLGKDLKKDGYKVTISHRDLQKSLKKELAKVKEEAKP</sequence>
<dbReference type="InterPro" id="IPR053931">
    <property type="entry name" value="RapZ_C"/>
</dbReference>
<feature type="domain" description="RapZ C-terminal" evidence="1">
    <location>
        <begin position="1"/>
        <end position="126"/>
    </location>
</feature>
<evidence type="ECO:0000259" key="1">
    <source>
        <dbReference type="Pfam" id="PF22740"/>
    </source>
</evidence>
<proteinExistence type="predicted"/>